<dbReference type="Gene3D" id="1.10.10.10">
    <property type="entry name" value="Winged helix-like DNA-binding domain superfamily/Winged helix DNA-binding domain"/>
    <property type="match status" value="1"/>
</dbReference>
<reference evidence="2" key="1">
    <citation type="submission" date="2022-10" db="EMBL/GenBank/DDBJ databases">
        <title>Culturing micro-colonial fungi from biological soil crusts in the Mojave desert and describing Neophaeococcomyces mojavensis, and introducing the new genera and species Taxawa tesnikishii.</title>
        <authorList>
            <person name="Kurbessoian T."/>
            <person name="Stajich J.E."/>
        </authorList>
    </citation>
    <scope>NUCLEOTIDE SEQUENCE</scope>
    <source>
        <strain evidence="2">TK_41</strain>
    </source>
</reference>
<protein>
    <submittedName>
        <fullName evidence="2">Uncharacterized protein</fullName>
    </submittedName>
</protein>
<evidence type="ECO:0000313" key="2">
    <source>
        <dbReference type="EMBL" id="KAJ9617186.1"/>
    </source>
</evidence>
<dbReference type="InterPro" id="IPR036388">
    <property type="entry name" value="WH-like_DNA-bd_sf"/>
</dbReference>
<evidence type="ECO:0000256" key="1">
    <source>
        <dbReference type="SAM" id="MobiDB-lite"/>
    </source>
</evidence>
<name>A0AA39CRG3_9EURO</name>
<feature type="region of interest" description="Disordered" evidence="1">
    <location>
        <begin position="226"/>
        <end position="318"/>
    </location>
</feature>
<gene>
    <name evidence="2" type="ORF">H2200_000907</name>
</gene>
<dbReference type="EMBL" id="JAPDRK010000001">
    <property type="protein sequence ID" value="KAJ9617186.1"/>
    <property type="molecule type" value="Genomic_DNA"/>
</dbReference>
<dbReference type="AlphaFoldDB" id="A0AA39CRG3"/>
<keyword evidence="3" id="KW-1185">Reference proteome</keyword>
<sequence length="523" mass="58735">MAQSWIKMAPTNPPSKMAPKSHLEMIFDIEEAECHKEGVPVESHRIVWLREQLIPLLVKPMLDHGRFPFTVGDGRMHHLPALKYDFGSGEPLKIPTEKLLNRLEYLIRYQLPWGPEQGVPGSIRQALAPGAEKLYLPKALRLWENITELAFAGALRHVRWNDMDDLLYVIRGAFYWGEHHKDVWCPMEQGAPKKVVPAPAGPQIRKAPPERAFVKQAAPKETVLVRAGGKRKAAGEKASPIRKLTLLPPRVNKEADVRRATASRMAAPPPQAECGVLPSGDGEDDDFEGDTRAKQPRNAGKAGKKARPGKSADDKGPGQLFGENLKWALSHRNAAKDAFGAFQDAILPTSEPLAKVDPEQDRKVFAGADRDKVPVGDTTGLHEYEVDLCKLTELSADEYKCQKARIFLGLAMFLGYIEHRSGMETRLQQFGKTQVQQCVNVNVNHASRLFVGFVTFGWLDAKWEKEVPADMRARYPRAHRENLLREMRAWEVIQEDRKTKELDNAKLQKFGPSVLKDFQLDPA</sequence>
<comment type="caution">
    <text evidence="2">The sequence shown here is derived from an EMBL/GenBank/DDBJ whole genome shotgun (WGS) entry which is preliminary data.</text>
</comment>
<evidence type="ECO:0000313" key="3">
    <source>
        <dbReference type="Proteomes" id="UP001172673"/>
    </source>
</evidence>
<organism evidence="2 3">
    <name type="scientific">Cladophialophora chaetospira</name>
    <dbReference type="NCBI Taxonomy" id="386627"/>
    <lineage>
        <taxon>Eukaryota</taxon>
        <taxon>Fungi</taxon>
        <taxon>Dikarya</taxon>
        <taxon>Ascomycota</taxon>
        <taxon>Pezizomycotina</taxon>
        <taxon>Eurotiomycetes</taxon>
        <taxon>Chaetothyriomycetidae</taxon>
        <taxon>Chaetothyriales</taxon>
        <taxon>Herpotrichiellaceae</taxon>
        <taxon>Cladophialophora</taxon>
    </lineage>
</organism>
<proteinExistence type="predicted"/>
<dbReference type="Proteomes" id="UP001172673">
    <property type="component" value="Unassembled WGS sequence"/>
</dbReference>
<accession>A0AA39CRG3</accession>